<dbReference type="SUPFAM" id="SSF140453">
    <property type="entry name" value="EsxAB dimer-like"/>
    <property type="match status" value="1"/>
</dbReference>
<proteinExistence type="inferred from homology"/>
<comment type="caution">
    <text evidence="3">The sequence shown here is derived from an EMBL/GenBank/DDBJ whole genome shotgun (WGS) entry which is preliminary data.</text>
</comment>
<comment type="similarity">
    <text evidence="1">Belongs to the WXG100 family.</text>
</comment>
<dbReference type="NCBIfam" id="TIGR03930">
    <property type="entry name" value="WXG100_ESAT6"/>
    <property type="match status" value="1"/>
</dbReference>
<evidence type="ECO:0000313" key="3">
    <source>
        <dbReference type="EMBL" id="GHH87072.1"/>
    </source>
</evidence>
<dbReference type="AlphaFoldDB" id="A0A919L7R6"/>
<dbReference type="RefSeq" id="WP_189782634.1">
    <property type="nucleotide sequence ID" value="NZ_BNAT01000007.1"/>
</dbReference>
<reference evidence="3" key="1">
    <citation type="journal article" date="2014" name="Int. J. Syst. Evol. Microbiol.">
        <title>Complete genome sequence of Corynebacterium casei LMG S-19264T (=DSM 44701T), isolated from a smear-ripened cheese.</title>
        <authorList>
            <consortium name="US DOE Joint Genome Institute (JGI-PGF)"/>
            <person name="Walter F."/>
            <person name="Albersmeier A."/>
            <person name="Kalinowski J."/>
            <person name="Ruckert C."/>
        </authorList>
    </citation>
    <scope>NUCLEOTIDE SEQUENCE</scope>
    <source>
        <strain evidence="3">CGMCC 4.7403</strain>
    </source>
</reference>
<name>A0A919L7R6_9ACTN</name>
<dbReference type="Pfam" id="PF06013">
    <property type="entry name" value="WXG100"/>
    <property type="match status" value="1"/>
</dbReference>
<dbReference type="Gene3D" id="1.10.287.1060">
    <property type="entry name" value="ESAT-6-like"/>
    <property type="match status" value="1"/>
</dbReference>
<dbReference type="InterPro" id="IPR010310">
    <property type="entry name" value="T7SS_ESAT-6-like"/>
</dbReference>
<evidence type="ECO:0000313" key="4">
    <source>
        <dbReference type="Proteomes" id="UP000603227"/>
    </source>
</evidence>
<organism evidence="3 4">
    <name type="scientific">Streptomyces capitiformicae</name>
    <dbReference type="NCBI Taxonomy" id="2014920"/>
    <lineage>
        <taxon>Bacteria</taxon>
        <taxon>Bacillati</taxon>
        <taxon>Actinomycetota</taxon>
        <taxon>Actinomycetes</taxon>
        <taxon>Kitasatosporales</taxon>
        <taxon>Streptomycetaceae</taxon>
        <taxon>Streptomyces</taxon>
    </lineage>
</organism>
<dbReference type="Proteomes" id="UP000603227">
    <property type="component" value="Unassembled WGS sequence"/>
</dbReference>
<dbReference type="EMBL" id="BNAT01000007">
    <property type="protein sequence ID" value="GHH87072.1"/>
    <property type="molecule type" value="Genomic_DNA"/>
</dbReference>
<protein>
    <recommendedName>
        <fullName evidence="1">ESAT-6-like protein</fullName>
    </recommendedName>
</protein>
<accession>A0A919L7R6</accession>
<sequence>MSTSYDRTAISYATVTQAASDVRKTATDLTQELEALMQEVKRVAETWEGEAKTAYGDIQRKNTTEMQAMTEKLNFIATLLDRSVVGYQGTDLDGAKRLRMLMG</sequence>
<evidence type="ECO:0000256" key="1">
    <source>
        <dbReference type="RuleBase" id="RU362001"/>
    </source>
</evidence>
<gene>
    <name evidence="3" type="ORF">GCM10017771_26770</name>
</gene>
<feature type="coiled-coil region" evidence="2">
    <location>
        <begin position="19"/>
        <end position="50"/>
    </location>
</feature>
<evidence type="ECO:0000256" key="2">
    <source>
        <dbReference type="SAM" id="Coils"/>
    </source>
</evidence>
<keyword evidence="2" id="KW-0175">Coiled coil</keyword>
<keyword evidence="4" id="KW-1185">Reference proteome</keyword>
<dbReference type="InterPro" id="IPR036689">
    <property type="entry name" value="ESAT-6-like_sf"/>
</dbReference>
<reference evidence="3" key="2">
    <citation type="submission" date="2020-09" db="EMBL/GenBank/DDBJ databases">
        <authorList>
            <person name="Sun Q."/>
            <person name="Zhou Y."/>
        </authorList>
    </citation>
    <scope>NUCLEOTIDE SEQUENCE</scope>
    <source>
        <strain evidence="3">CGMCC 4.7403</strain>
    </source>
</reference>